<dbReference type="CDD" id="cd00200">
    <property type="entry name" value="WD40"/>
    <property type="match status" value="1"/>
</dbReference>
<dbReference type="Pfam" id="PF00400">
    <property type="entry name" value="WD40"/>
    <property type="match status" value="6"/>
</dbReference>
<dbReference type="SUPFAM" id="SSF50978">
    <property type="entry name" value="WD40 repeat-like"/>
    <property type="match status" value="1"/>
</dbReference>
<dbReference type="PRINTS" id="PR00320">
    <property type="entry name" value="GPROTEINBRPT"/>
</dbReference>
<dbReference type="GO" id="GO:0000724">
    <property type="term" value="P:double-strand break repair via homologous recombination"/>
    <property type="evidence" value="ECO:0007669"/>
    <property type="project" value="TreeGrafter"/>
</dbReference>
<sequence>MGSMMRKKTQVSFVIRDEEEKRHKNGVSSLQLDPVQGRLYSAGRDGIIRVWQTSGGSQDRYIQSMEHHTDWVNDIVLCCGGKNLISASSDTTVKVWNAPKGFCMSTLRTHKDYVRTLAYAKDKEQVASAGLDRAIFLWDVNTLTALTASNNTVTTSSLVGNKESIYSLAMNPPGTILVSGSTEKVLRVWDPRNCSRLMKLKGHADNVKALVVSRDGTQCVSGSSDGTIKLWSLSQQRCVSTIRVHSEAVWALLATETFSHIISGGRDRLVIITELRNPDNFMIVCEETAPILKLCFTADQQGVWVSTSDSDIRCWKLPPVNTLNSEMYNQNNYNTNNVYQTQPLHHIPGGRAIKNYTVLNDKRHIITKDTANNVVLYDVLKASKIEDLGEIDYDEEVKKHFKMVYVPNWFNVDLKTGMLTIHLGQDETDCFSAWVSAKEAGLTTENDQKVNFGALLLQALLEYWNHPNRVNEGGQKVFGNNFFSVPLHTPLIFSEVGGRTLYRLQVGDAGGETEGNILLETVPSWVVDVAVEMAAPKLNKLPFYLLPHSSCQSKQDRQKKDRLVANDFIQCRKVAEHVVEKIIGGGDVNGSSTTKTEDSNTDAPEEKVELLCCDQVLDPNMDLRTVRHFIWKSNVEFTLHYRIIKQ</sequence>
<name>A0AAV1JFC9_9NEOP</name>
<dbReference type="EMBL" id="CAVLEF010000009">
    <property type="protein sequence ID" value="CAK1547639.1"/>
    <property type="molecule type" value="Genomic_DNA"/>
</dbReference>
<proteinExistence type="inferred from homology"/>
<keyword evidence="3 8" id="KW-0853">WD repeat</keyword>
<keyword evidence="4" id="KW-0677">Repeat</keyword>
<evidence type="ECO:0000313" key="9">
    <source>
        <dbReference type="EMBL" id="CAK1547639.1"/>
    </source>
</evidence>
<comment type="subunit">
    <text evidence="7">Catalytic component of the Usp12-46 deubiquitylase complex consisting of Usp12-46, Wdr20 and Uaf1; regulatory subunit that, together wtih Wdr20, stabilizes Usp12-46. The Usp12-46 deubiquitylase complex associates with arr/arrow; the interaction leads to deubiquitination and stabilization of arr/arrow.</text>
</comment>
<evidence type="ECO:0000256" key="1">
    <source>
        <dbReference type="ARBA" id="ARBA00006917"/>
    </source>
</evidence>
<dbReference type="InterPro" id="IPR021772">
    <property type="entry name" value="WDR48/Bun107"/>
</dbReference>
<comment type="function">
    <text evidence="6">Regulatory component of the Usp12-46 deubiquitylase complex. activates deubiquitination by increasing the catalytic turnover without increasing the affinity of deubiquitinating enzymes for the substrate. The complex deubiquitylates the wg/wingless-signaling receptor arr/arrow, which stabilizes the receptor and increases its concentration at the cell surface; this enhances the sensitivity of cells to wg/wingless-signal stimulation. This increases the amplitude and spatial range of the signaling response to the wg/wingless morphogen gradient, facilitating the precise concentration-dependent regulation of its target genes. Together with Wdr20 and Usp12-46 required for wg/wingless-mediated signaling in the wing imaginal disc and for wg/wingless-dependent regulation of intestinal stem cell proliferation.</text>
</comment>
<protein>
    <recommendedName>
        <fullName evidence="2">WD repeat-containing protein 48 homolog</fullName>
    </recommendedName>
</protein>
<evidence type="ECO:0000256" key="2">
    <source>
        <dbReference type="ARBA" id="ARBA00021538"/>
    </source>
</evidence>
<keyword evidence="10" id="KW-1185">Reference proteome</keyword>
<dbReference type="Pfam" id="PF11816">
    <property type="entry name" value="DUF3337"/>
    <property type="match status" value="1"/>
</dbReference>
<feature type="repeat" description="WD" evidence="8">
    <location>
        <begin position="65"/>
        <end position="106"/>
    </location>
</feature>
<organism evidence="9 10">
    <name type="scientific">Leptosia nina</name>
    <dbReference type="NCBI Taxonomy" id="320188"/>
    <lineage>
        <taxon>Eukaryota</taxon>
        <taxon>Metazoa</taxon>
        <taxon>Ecdysozoa</taxon>
        <taxon>Arthropoda</taxon>
        <taxon>Hexapoda</taxon>
        <taxon>Insecta</taxon>
        <taxon>Pterygota</taxon>
        <taxon>Neoptera</taxon>
        <taxon>Endopterygota</taxon>
        <taxon>Lepidoptera</taxon>
        <taxon>Glossata</taxon>
        <taxon>Ditrysia</taxon>
        <taxon>Papilionoidea</taxon>
        <taxon>Pieridae</taxon>
        <taxon>Pierinae</taxon>
        <taxon>Leptosia</taxon>
    </lineage>
</organism>
<comment type="similarity">
    <text evidence="1">Belongs to the WD repeat WDR48 family.</text>
</comment>
<dbReference type="Proteomes" id="UP001497472">
    <property type="component" value="Unassembled WGS sequence"/>
</dbReference>
<dbReference type="PROSITE" id="PS00678">
    <property type="entry name" value="WD_REPEATS_1"/>
    <property type="match status" value="1"/>
</dbReference>
<dbReference type="InterPro" id="IPR051246">
    <property type="entry name" value="WDR48"/>
</dbReference>
<accession>A0AAV1JFC9</accession>
<dbReference type="PROSITE" id="PS50294">
    <property type="entry name" value="WD_REPEATS_REGION"/>
    <property type="match status" value="5"/>
</dbReference>
<dbReference type="PANTHER" id="PTHR19862">
    <property type="entry name" value="WD REPEAT-CONTAINING PROTEIN 48"/>
    <property type="match status" value="1"/>
</dbReference>
<evidence type="ECO:0000256" key="3">
    <source>
        <dbReference type="ARBA" id="ARBA00022574"/>
    </source>
</evidence>
<evidence type="ECO:0000256" key="4">
    <source>
        <dbReference type="ARBA" id="ARBA00022737"/>
    </source>
</evidence>
<dbReference type="InterPro" id="IPR015943">
    <property type="entry name" value="WD40/YVTN_repeat-like_dom_sf"/>
</dbReference>
<feature type="repeat" description="WD" evidence="8">
    <location>
        <begin position="20"/>
        <end position="61"/>
    </location>
</feature>
<evidence type="ECO:0000313" key="10">
    <source>
        <dbReference type="Proteomes" id="UP001497472"/>
    </source>
</evidence>
<feature type="repeat" description="WD" evidence="8">
    <location>
        <begin position="107"/>
        <end position="148"/>
    </location>
</feature>
<dbReference type="InterPro" id="IPR036322">
    <property type="entry name" value="WD40_repeat_dom_sf"/>
</dbReference>
<dbReference type="CDD" id="cd17041">
    <property type="entry name" value="Ubl_WDR48"/>
    <property type="match status" value="1"/>
</dbReference>
<dbReference type="PANTHER" id="PTHR19862:SF14">
    <property type="entry name" value="WD REPEAT-CONTAINING PROTEIN 48"/>
    <property type="match status" value="1"/>
</dbReference>
<dbReference type="GO" id="GO:0043130">
    <property type="term" value="F:ubiquitin binding"/>
    <property type="evidence" value="ECO:0007669"/>
    <property type="project" value="TreeGrafter"/>
</dbReference>
<evidence type="ECO:0000256" key="6">
    <source>
        <dbReference type="ARBA" id="ARBA00049607"/>
    </source>
</evidence>
<feature type="repeat" description="WD" evidence="8">
    <location>
        <begin position="158"/>
        <end position="199"/>
    </location>
</feature>
<evidence type="ECO:0000256" key="5">
    <source>
        <dbReference type="ARBA" id="ARBA00022786"/>
    </source>
</evidence>
<dbReference type="SMART" id="SM00320">
    <property type="entry name" value="WD40"/>
    <property type="match status" value="7"/>
</dbReference>
<dbReference type="InterPro" id="IPR001680">
    <property type="entry name" value="WD40_rpt"/>
</dbReference>
<gene>
    <name evidence="9" type="ORF">LNINA_LOCUS7099</name>
</gene>
<dbReference type="PROSITE" id="PS50082">
    <property type="entry name" value="WD_REPEATS_2"/>
    <property type="match status" value="5"/>
</dbReference>
<evidence type="ECO:0000256" key="8">
    <source>
        <dbReference type="PROSITE-ProRule" id="PRU00221"/>
    </source>
</evidence>
<dbReference type="Gene3D" id="2.130.10.10">
    <property type="entry name" value="YVTN repeat-like/Quinoprotein amine dehydrogenase"/>
    <property type="match status" value="2"/>
</dbReference>
<reference evidence="9 10" key="1">
    <citation type="submission" date="2023-11" db="EMBL/GenBank/DDBJ databases">
        <authorList>
            <person name="Okamura Y."/>
        </authorList>
    </citation>
    <scope>NUCLEOTIDE SEQUENCE [LARGE SCALE GENOMIC DNA]</scope>
</reference>
<dbReference type="InterPro" id="IPR020472">
    <property type="entry name" value="WD40_PAC1"/>
</dbReference>
<dbReference type="FunFam" id="2.130.10.10:FF:000543">
    <property type="entry name" value="WD repeat-containing protein 48 homolog"/>
    <property type="match status" value="1"/>
</dbReference>
<dbReference type="FunFam" id="2.130.10.10:FF:000984">
    <property type="entry name" value="WD repeat-containing protein 48 homolog"/>
    <property type="match status" value="1"/>
</dbReference>
<comment type="caution">
    <text evidence="9">The sequence shown here is derived from an EMBL/GenBank/DDBJ whole genome shotgun (WGS) entry which is preliminary data.</text>
</comment>
<keyword evidence="5" id="KW-0833">Ubl conjugation pathway</keyword>
<dbReference type="AlphaFoldDB" id="A0AAV1JFC9"/>
<feature type="repeat" description="WD" evidence="8">
    <location>
        <begin position="200"/>
        <end position="241"/>
    </location>
</feature>
<evidence type="ECO:0000256" key="7">
    <source>
        <dbReference type="ARBA" id="ARBA00049682"/>
    </source>
</evidence>
<dbReference type="InterPro" id="IPR019775">
    <property type="entry name" value="WD40_repeat_CS"/>
</dbReference>